<comment type="caution">
    <text evidence="9">The sequence shown here is derived from an EMBL/GenBank/DDBJ whole genome shotgun (WGS) entry which is preliminary data.</text>
</comment>
<dbReference type="PANTHER" id="PTHR23513:SF6">
    <property type="entry name" value="MAJOR FACILITATOR SUPERFAMILY ASSOCIATED DOMAIN-CONTAINING PROTEIN"/>
    <property type="match status" value="1"/>
</dbReference>
<dbReference type="InterPro" id="IPR022324">
    <property type="entry name" value="Bacilysin_exporter_BacE_put"/>
</dbReference>
<dbReference type="PANTHER" id="PTHR23513">
    <property type="entry name" value="INTEGRAL MEMBRANE EFFLUX PROTEIN-RELATED"/>
    <property type="match status" value="1"/>
</dbReference>
<keyword evidence="6 7" id="KW-0472">Membrane</keyword>
<keyword evidence="10" id="KW-1185">Reference proteome</keyword>
<evidence type="ECO:0000259" key="8">
    <source>
        <dbReference type="PROSITE" id="PS50850"/>
    </source>
</evidence>
<dbReference type="SUPFAM" id="SSF103473">
    <property type="entry name" value="MFS general substrate transporter"/>
    <property type="match status" value="1"/>
</dbReference>
<feature type="transmembrane region" description="Helical" evidence="7">
    <location>
        <begin position="165"/>
        <end position="184"/>
    </location>
</feature>
<feature type="transmembrane region" description="Helical" evidence="7">
    <location>
        <begin position="219"/>
        <end position="239"/>
    </location>
</feature>
<evidence type="ECO:0000313" key="10">
    <source>
        <dbReference type="Proteomes" id="UP000281498"/>
    </source>
</evidence>
<dbReference type="Gene3D" id="1.20.1250.20">
    <property type="entry name" value="MFS general substrate transporter like domains"/>
    <property type="match status" value="1"/>
</dbReference>
<feature type="transmembrane region" description="Helical" evidence="7">
    <location>
        <begin position="43"/>
        <end position="64"/>
    </location>
</feature>
<evidence type="ECO:0000256" key="4">
    <source>
        <dbReference type="ARBA" id="ARBA00022692"/>
    </source>
</evidence>
<keyword evidence="4 7" id="KW-0812">Transmembrane</keyword>
<keyword evidence="5 7" id="KW-1133">Transmembrane helix</keyword>
<name>A0A3A9KDV9_9BACI</name>
<dbReference type="PROSITE" id="PS50850">
    <property type="entry name" value="MFS"/>
    <property type="match status" value="1"/>
</dbReference>
<feature type="transmembrane region" description="Helical" evidence="7">
    <location>
        <begin position="140"/>
        <end position="159"/>
    </location>
</feature>
<dbReference type="PRINTS" id="PR01988">
    <property type="entry name" value="EXPORTERBACE"/>
</dbReference>
<feature type="transmembrane region" description="Helical" evidence="7">
    <location>
        <begin position="378"/>
        <end position="397"/>
    </location>
</feature>
<feature type="transmembrane region" description="Helical" evidence="7">
    <location>
        <begin position="259"/>
        <end position="278"/>
    </location>
</feature>
<dbReference type="OrthoDB" id="2156306at2"/>
<dbReference type="RefSeq" id="WP_110937580.1">
    <property type="nucleotide sequence ID" value="NZ_KZ614146.1"/>
</dbReference>
<reference evidence="9 10" key="1">
    <citation type="submission" date="2017-10" db="EMBL/GenBank/DDBJ databases">
        <title>Bacillus sp. nov., a halophilic bacterium isolated from a Keqin Lake.</title>
        <authorList>
            <person name="Wang H."/>
        </authorList>
    </citation>
    <scope>NUCLEOTIDE SEQUENCE [LARGE SCALE GENOMIC DNA]</scope>
    <source>
        <strain evidence="9 10">KCTC 13187</strain>
    </source>
</reference>
<keyword evidence="2" id="KW-0813">Transport</keyword>
<gene>
    <name evidence="9" type="ORF">CR203_08940</name>
</gene>
<dbReference type="GO" id="GO:0005886">
    <property type="term" value="C:plasma membrane"/>
    <property type="evidence" value="ECO:0007669"/>
    <property type="project" value="UniProtKB-SubCell"/>
</dbReference>
<dbReference type="AlphaFoldDB" id="A0A3A9KDV9"/>
<keyword evidence="3" id="KW-1003">Cell membrane</keyword>
<feature type="transmembrane region" description="Helical" evidence="7">
    <location>
        <begin position="346"/>
        <end position="372"/>
    </location>
</feature>
<dbReference type="InterPro" id="IPR036259">
    <property type="entry name" value="MFS_trans_sf"/>
</dbReference>
<proteinExistence type="predicted"/>
<feature type="transmembrane region" description="Helical" evidence="7">
    <location>
        <begin position="285"/>
        <end position="303"/>
    </location>
</feature>
<evidence type="ECO:0000256" key="6">
    <source>
        <dbReference type="ARBA" id="ARBA00023136"/>
    </source>
</evidence>
<dbReference type="InterPro" id="IPR011701">
    <property type="entry name" value="MFS"/>
</dbReference>
<organism evidence="9 10">
    <name type="scientific">Salipaludibacillus neizhouensis</name>
    <dbReference type="NCBI Taxonomy" id="885475"/>
    <lineage>
        <taxon>Bacteria</taxon>
        <taxon>Bacillati</taxon>
        <taxon>Bacillota</taxon>
        <taxon>Bacilli</taxon>
        <taxon>Bacillales</taxon>
        <taxon>Bacillaceae</taxon>
    </lineage>
</organism>
<comment type="subcellular location">
    <subcellularLocation>
        <location evidence="1">Cell membrane</location>
        <topology evidence="1">Multi-pass membrane protein</topology>
    </subcellularLocation>
</comment>
<dbReference type="EMBL" id="PDOE01000003">
    <property type="protein sequence ID" value="RKL67823.1"/>
    <property type="molecule type" value="Genomic_DNA"/>
</dbReference>
<dbReference type="GO" id="GO:0022857">
    <property type="term" value="F:transmembrane transporter activity"/>
    <property type="evidence" value="ECO:0007669"/>
    <property type="project" value="InterPro"/>
</dbReference>
<evidence type="ECO:0000256" key="3">
    <source>
        <dbReference type="ARBA" id="ARBA00022475"/>
    </source>
</evidence>
<dbReference type="InterPro" id="IPR020846">
    <property type="entry name" value="MFS_dom"/>
</dbReference>
<sequence length="415" mass="46122">MRIVLKPWKYPSILLFGIGISNIGMWIYFIALNVIVFNMTGSALAVALLYIIKPLATLVTNLWSGSIIDRLNKKHFMILLDLLQGILITCLAVFYTSLWVIYILVFFINMASSIYRPCSVSYMTRLIPTEQRQKFNSLRSLLDSGAFFIGPAITGLLFMSGSPILAIYINAFAFFFSATVTLFMPNLEKNSINKLPIEPMSLTLLKKDWKVVMEFSRKYIYVITIYFLFSGFVVLQTAIDSLEVAFAKEVLSLTDGEYGFLVSIAGAGILVGAIINVVFTKNLSISLLIGLGSFTVAIGYIIFAFSNSFLMASLGVFILAFANAFANTGFFTFYQNNIPVDVMGRIGSMYGFVEAFLVIVTTSIFAVTAHLISVEYVVVSGAFITLVLTTVLLFVIIKPSKRKYHDSSSMEKFQS</sequence>
<evidence type="ECO:0000256" key="1">
    <source>
        <dbReference type="ARBA" id="ARBA00004651"/>
    </source>
</evidence>
<protein>
    <submittedName>
        <fullName evidence="9">MFS transporter</fullName>
    </submittedName>
</protein>
<dbReference type="Proteomes" id="UP000281498">
    <property type="component" value="Unassembled WGS sequence"/>
</dbReference>
<accession>A0A3A9KDV9</accession>
<feature type="transmembrane region" description="Helical" evidence="7">
    <location>
        <begin position="309"/>
        <end position="334"/>
    </location>
</feature>
<evidence type="ECO:0000256" key="7">
    <source>
        <dbReference type="SAM" id="Phobius"/>
    </source>
</evidence>
<feature type="domain" description="Major facilitator superfamily (MFS) profile" evidence="8">
    <location>
        <begin position="10"/>
        <end position="402"/>
    </location>
</feature>
<evidence type="ECO:0000256" key="5">
    <source>
        <dbReference type="ARBA" id="ARBA00022989"/>
    </source>
</evidence>
<evidence type="ECO:0000313" key="9">
    <source>
        <dbReference type="EMBL" id="RKL67823.1"/>
    </source>
</evidence>
<feature type="transmembrane region" description="Helical" evidence="7">
    <location>
        <begin position="12"/>
        <end position="37"/>
    </location>
</feature>
<dbReference type="CDD" id="cd06173">
    <property type="entry name" value="MFS_MefA_like"/>
    <property type="match status" value="1"/>
</dbReference>
<evidence type="ECO:0000256" key="2">
    <source>
        <dbReference type="ARBA" id="ARBA00022448"/>
    </source>
</evidence>
<dbReference type="Pfam" id="PF07690">
    <property type="entry name" value="MFS_1"/>
    <property type="match status" value="1"/>
</dbReference>